<keyword evidence="6" id="KW-1185">Reference proteome</keyword>
<feature type="modified residue" description="4-aspartylphosphate" evidence="3">
    <location>
        <position position="71"/>
    </location>
</feature>
<evidence type="ECO:0000259" key="4">
    <source>
        <dbReference type="PROSITE" id="PS50110"/>
    </source>
</evidence>
<evidence type="ECO:0000313" key="6">
    <source>
        <dbReference type="Proteomes" id="UP000630149"/>
    </source>
</evidence>
<keyword evidence="2" id="KW-0902">Two-component regulatory system</keyword>
<dbReference type="EMBL" id="BMOB01000015">
    <property type="protein sequence ID" value="GGI93332.1"/>
    <property type="molecule type" value="Genomic_DNA"/>
</dbReference>
<dbReference type="PROSITE" id="PS50110">
    <property type="entry name" value="RESPONSE_REGULATORY"/>
    <property type="match status" value="1"/>
</dbReference>
<dbReference type="SMART" id="SM00448">
    <property type="entry name" value="REC"/>
    <property type="match status" value="1"/>
</dbReference>
<dbReference type="InterPro" id="IPR001789">
    <property type="entry name" value="Sig_transdc_resp-reg_receiver"/>
</dbReference>
<dbReference type="Proteomes" id="UP000630149">
    <property type="component" value="Unassembled WGS sequence"/>
</dbReference>
<dbReference type="CDD" id="cd17546">
    <property type="entry name" value="REC_hyHK_CKI1_RcsC-like"/>
    <property type="match status" value="1"/>
</dbReference>
<sequence length="210" mass="23456">MGKSNSLPQSATPADLRVLIAEDSMVNQKQAKRLFTRKGVVDANIITADNGLMACEFVRNSLDPFHIIYMDGLMPEMGGREATLEIRRIEQERFGGPESVIFSCSDSEFAPFQGANTRLDKPLKPDELERLMINVIKNPNIYWENYEDPIVMVVEVAAARASTDVVRETPSPPTSNSTFRGHFTLYSPVKPPITDLTVDDHLEFSFSKSS</sequence>
<protein>
    <recommendedName>
        <fullName evidence="4">Response regulatory domain-containing protein</fullName>
    </recommendedName>
</protein>
<dbReference type="Pfam" id="PF00072">
    <property type="entry name" value="Response_reg"/>
    <property type="match status" value="1"/>
</dbReference>
<proteinExistence type="predicted"/>
<name>A0A917K1C4_9GAMM</name>
<dbReference type="PANTHER" id="PTHR45339:SF1">
    <property type="entry name" value="HYBRID SIGNAL TRANSDUCTION HISTIDINE KINASE J"/>
    <property type="match status" value="1"/>
</dbReference>
<dbReference type="RefSeq" id="WP_131776423.1">
    <property type="nucleotide sequence ID" value="NZ_BMOB01000015.1"/>
</dbReference>
<dbReference type="OrthoDB" id="9800897at2"/>
<gene>
    <name evidence="5" type="ORF">GCM10007966_22370</name>
</gene>
<dbReference type="AlphaFoldDB" id="A0A917K1C4"/>
<accession>A0A917K1C4</accession>
<organism evidence="5 6">
    <name type="scientific">Legionella impletisoli</name>
    <dbReference type="NCBI Taxonomy" id="343510"/>
    <lineage>
        <taxon>Bacteria</taxon>
        <taxon>Pseudomonadati</taxon>
        <taxon>Pseudomonadota</taxon>
        <taxon>Gammaproteobacteria</taxon>
        <taxon>Legionellales</taxon>
        <taxon>Legionellaceae</taxon>
        <taxon>Legionella</taxon>
    </lineage>
</organism>
<comment type="caution">
    <text evidence="5">The sequence shown here is derived from an EMBL/GenBank/DDBJ whole genome shotgun (WGS) entry which is preliminary data.</text>
</comment>
<dbReference type="PANTHER" id="PTHR45339">
    <property type="entry name" value="HYBRID SIGNAL TRANSDUCTION HISTIDINE KINASE J"/>
    <property type="match status" value="1"/>
</dbReference>
<evidence type="ECO:0000256" key="1">
    <source>
        <dbReference type="ARBA" id="ARBA00022553"/>
    </source>
</evidence>
<feature type="domain" description="Response regulatory" evidence="4">
    <location>
        <begin position="17"/>
        <end position="136"/>
    </location>
</feature>
<evidence type="ECO:0000256" key="2">
    <source>
        <dbReference type="ARBA" id="ARBA00023012"/>
    </source>
</evidence>
<dbReference type="Gene3D" id="3.40.50.2300">
    <property type="match status" value="1"/>
</dbReference>
<evidence type="ECO:0000256" key="3">
    <source>
        <dbReference type="PROSITE-ProRule" id="PRU00169"/>
    </source>
</evidence>
<evidence type="ECO:0000313" key="5">
    <source>
        <dbReference type="EMBL" id="GGI93332.1"/>
    </source>
</evidence>
<keyword evidence="1 3" id="KW-0597">Phosphoprotein</keyword>
<reference evidence="5" key="1">
    <citation type="journal article" date="2014" name="Int. J. Syst. Evol. Microbiol.">
        <title>Complete genome sequence of Corynebacterium casei LMG S-19264T (=DSM 44701T), isolated from a smear-ripened cheese.</title>
        <authorList>
            <consortium name="US DOE Joint Genome Institute (JGI-PGF)"/>
            <person name="Walter F."/>
            <person name="Albersmeier A."/>
            <person name="Kalinowski J."/>
            <person name="Ruckert C."/>
        </authorList>
    </citation>
    <scope>NUCLEOTIDE SEQUENCE</scope>
    <source>
        <strain evidence="5">JCM 13919</strain>
    </source>
</reference>
<reference evidence="5" key="2">
    <citation type="submission" date="2020-09" db="EMBL/GenBank/DDBJ databases">
        <authorList>
            <person name="Sun Q."/>
            <person name="Ohkuma M."/>
        </authorList>
    </citation>
    <scope>NUCLEOTIDE SEQUENCE</scope>
    <source>
        <strain evidence="5">JCM 13919</strain>
    </source>
</reference>
<dbReference type="GO" id="GO:0000160">
    <property type="term" value="P:phosphorelay signal transduction system"/>
    <property type="evidence" value="ECO:0007669"/>
    <property type="project" value="UniProtKB-KW"/>
</dbReference>
<dbReference type="SUPFAM" id="SSF52172">
    <property type="entry name" value="CheY-like"/>
    <property type="match status" value="1"/>
</dbReference>
<dbReference type="InterPro" id="IPR011006">
    <property type="entry name" value="CheY-like_superfamily"/>
</dbReference>